<gene>
    <name evidence="2" type="primary">yoaS</name>
    <name evidence="2" type="ORF">KSZ_77940</name>
</gene>
<keyword evidence="1" id="KW-0472">Membrane</keyword>
<feature type="transmembrane region" description="Helical" evidence="1">
    <location>
        <begin position="47"/>
        <end position="70"/>
    </location>
</feature>
<organism evidence="2 3">
    <name type="scientific">Dictyobacter formicarum</name>
    <dbReference type="NCBI Taxonomy" id="2778368"/>
    <lineage>
        <taxon>Bacteria</taxon>
        <taxon>Bacillati</taxon>
        <taxon>Chloroflexota</taxon>
        <taxon>Ktedonobacteria</taxon>
        <taxon>Ktedonobacterales</taxon>
        <taxon>Dictyobacteraceae</taxon>
        <taxon>Dictyobacter</taxon>
    </lineage>
</organism>
<dbReference type="RefSeq" id="WP_201367345.1">
    <property type="nucleotide sequence ID" value="NZ_BNJJ01000045.1"/>
</dbReference>
<dbReference type="Pfam" id="PF11188">
    <property type="entry name" value="DUF2975"/>
    <property type="match status" value="1"/>
</dbReference>
<keyword evidence="1" id="KW-0812">Transmembrane</keyword>
<dbReference type="Proteomes" id="UP000635565">
    <property type="component" value="Unassembled WGS sequence"/>
</dbReference>
<feature type="transmembrane region" description="Helical" evidence="1">
    <location>
        <begin position="121"/>
        <end position="140"/>
    </location>
</feature>
<feature type="transmembrane region" description="Helical" evidence="1">
    <location>
        <begin position="91"/>
        <end position="109"/>
    </location>
</feature>
<proteinExistence type="predicted"/>
<feature type="transmembrane region" description="Helical" evidence="1">
    <location>
        <begin position="7"/>
        <end position="27"/>
    </location>
</feature>
<name>A0ABQ3VVE2_9CHLR</name>
<comment type="caution">
    <text evidence="2">The sequence shown here is derived from an EMBL/GenBank/DDBJ whole genome shotgun (WGS) entry which is preliminary data.</text>
</comment>
<evidence type="ECO:0000313" key="2">
    <source>
        <dbReference type="EMBL" id="GHO89788.1"/>
    </source>
</evidence>
<dbReference type="InterPro" id="IPR021354">
    <property type="entry name" value="DUF2975"/>
</dbReference>
<evidence type="ECO:0000313" key="3">
    <source>
        <dbReference type="Proteomes" id="UP000635565"/>
    </source>
</evidence>
<sequence>MKKSSTFFLKVVILLIAIGVLAGLIWFPQTEGRAAHLDLISIYTDPFIIYIYIASTPFFVGLYHAFKLLNFIDANKAFSQVAVNTLKNMKFASLSLIGFIALAEIYIRFFAHGDDPAGPTMLGICMALAFGVIATTTSVFQKLFQNAVDIKSENDLTV</sequence>
<reference evidence="2 3" key="1">
    <citation type="journal article" date="2021" name="Int. J. Syst. Evol. Microbiol.">
        <title>Reticulibacter mediterranei gen. nov., sp. nov., within the new family Reticulibacteraceae fam. nov., and Ktedonospora formicarum gen. nov., sp. nov., Ktedonobacter robiniae sp. nov., Dictyobacter formicarum sp. nov. and Dictyobacter arantiisoli sp. nov., belonging to the class Ktedonobacteria.</title>
        <authorList>
            <person name="Yabe S."/>
            <person name="Zheng Y."/>
            <person name="Wang C.M."/>
            <person name="Sakai Y."/>
            <person name="Abe K."/>
            <person name="Yokota A."/>
            <person name="Donadio S."/>
            <person name="Cavaletti L."/>
            <person name="Monciardini P."/>
        </authorList>
    </citation>
    <scope>NUCLEOTIDE SEQUENCE [LARGE SCALE GENOMIC DNA]</scope>
    <source>
        <strain evidence="2 3">SOSP1-9</strain>
    </source>
</reference>
<protein>
    <submittedName>
        <fullName evidence="2">Membrane protein YoaS</fullName>
    </submittedName>
</protein>
<keyword evidence="3" id="KW-1185">Reference proteome</keyword>
<evidence type="ECO:0000256" key="1">
    <source>
        <dbReference type="SAM" id="Phobius"/>
    </source>
</evidence>
<accession>A0ABQ3VVE2</accession>
<dbReference type="EMBL" id="BNJJ01000045">
    <property type="protein sequence ID" value="GHO89788.1"/>
    <property type="molecule type" value="Genomic_DNA"/>
</dbReference>
<keyword evidence="1" id="KW-1133">Transmembrane helix</keyword>